<dbReference type="InterPro" id="IPR029063">
    <property type="entry name" value="SAM-dependent_MTases_sf"/>
</dbReference>
<evidence type="ECO:0000259" key="4">
    <source>
        <dbReference type="Pfam" id="PF00891"/>
    </source>
</evidence>
<name>A0AAU2W4V2_9ACTN</name>
<dbReference type="GO" id="GO:0008171">
    <property type="term" value="F:O-methyltransferase activity"/>
    <property type="evidence" value="ECO:0007669"/>
    <property type="project" value="InterPro"/>
</dbReference>
<feature type="domain" description="O-methyltransferase C-terminal" evidence="4">
    <location>
        <begin position="93"/>
        <end position="306"/>
    </location>
</feature>
<gene>
    <name evidence="6" type="ORF">OG398_38515</name>
</gene>
<evidence type="ECO:0000256" key="1">
    <source>
        <dbReference type="ARBA" id="ARBA00022603"/>
    </source>
</evidence>
<dbReference type="InterPro" id="IPR016461">
    <property type="entry name" value="COMT-like"/>
</dbReference>
<dbReference type="InterPro" id="IPR036388">
    <property type="entry name" value="WH-like_DNA-bd_sf"/>
</dbReference>
<dbReference type="InterPro" id="IPR001077">
    <property type="entry name" value="COMT_C"/>
</dbReference>
<dbReference type="InterPro" id="IPR036390">
    <property type="entry name" value="WH_DNA-bd_sf"/>
</dbReference>
<dbReference type="SUPFAM" id="SSF46785">
    <property type="entry name" value="Winged helix' DNA-binding domain"/>
    <property type="match status" value="1"/>
</dbReference>
<feature type="domain" description="O-methyltransferase dimerisation" evidence="5">
    <location>
        <begin position="1"/>
        <end position="61"/>
    </location>
</feature>
<keyword evidence="2" id="KW-0808">Transferase</keyword>
<dbReference type="Pfam" id="PF00891">
    <property type="entry name" value="Methyltransf_2"/>
    <property type="match status" value="1"/>
</dbReference>
<sequence length="335" mass="37096">MTVHACYELGILDRLRKSDGTALSAADLAEASGVRPDAVEQLLHLLVKEDFIAYNADTGGYRAVGLACLSDDEFARAMRLMSMIKEVCLRQLYYLPDSVRTGKVVGLEMIFGFHGDLYEACAEHEELRGAWSEMMDQTTSLIDPWFFENVDIPSGTKVLDLAGHTGLGAILTCKYNPEKNLEVACFDFPEKRDDALENFRAHGVEDCCTFIGGDVYEGLPKGFGAVLVKHFLDQLGKENVFRVLRAVYDCLEPGGRIYALVPTYPENVRESSQADFFPAYFLGCSTAEGGPQKASTYKQWMEECGFTDVETITHGADERPPEMIHVHSLLCGVKG</sequence>
<dbReference type="Gene3D" id="1.10.10.10">
    <property type="entry name" value="Winged helix-like DNA-binding domain superfamily/Winged helix DNA-binding domain"/>
    <property type="match status" value="1"/>
</dbReference>
<dbReference type="PIRSF" id="PIRSF005739">
    <property type="entry name" value="O-mtase"/>
    <property type="match status" value="1"/>
</dbReference>
<dbReference type="PROSITE" id="PS51683">
    <property type="entry name" value="SAM_OMT_II"/>
    <property type="match status" value="1"/>
</dbReference>
<accession>A0AAU2W4V2</accession>
<protein>
    <submittedName>
        <fullName evidence="6">Methyltransferase</fullName>
    </submittedName>
</protein>
<dbReference type="Gene3D" id="1.20.58.1390">
    <property type="match status" value="1"/>
</dbReference>
<dbReference type="CDD" id="cd02440">
    <property type="entry name" value="AdoMet_MTases"/>
    <property type="match status" value="1"/>
</dbReference>
<evidence type="ECO:0000259" key="5">
    <source>
        <dbReference type="Pfam" id="PF08100"/>
    </source>
</evidence>
<dbReference type="Pfam" id="PF08100">
    <property type="entry name" value="Dimerisation"/>
    <property type="match status" value="1"/>
</dbReference>
<dbReference type="GO" id="GO:0032259">
    <property type="term" value="P:methylation"/>
    <property type="evidence" value="ECO:0007669"/>
    <property type="project" value="UniProtKB-KW"/>
</dbReference>
<dbReference type="AlphaFoldDB" id="A0AAU2W4V2"/>
<dbReference type="Gene3D" id="3.40.50.150">
    <property type="entry name" value="Vaccinia Virus protein VP39"/>
    <property type="match status" value="1"/>
</dbReference>
<keyword evidence="3" id="KW-0949">S-adenosyl-L-methionine</keyword>
<organism evidence="6">
    <name type="scientific">Streptomyces sp. NBC_00008</name>
    <dbReference type="NCBI Taxonomy" id="2903610"/>
    <lineage>
        <taxon>Bacteria</taxon>
        <taxon>Bacillati</taxon>
        <taxon>Actinomycetota</taxon>
        <taxon>Actinomycetes</taxon>
        <taxon>Kitasatosporales</taxon>
        <taxon>Streptomycetaceae</taxon>
        <taxon>Streptomyces</taxon>
    </lineage>
</organism>
<evidence type="ECO:0000256" key="2">
    <source>
        <dbReference type="ARBA" id="ARBA00022679"/>
    </source>
</evidence>
<keyword evidence="1 6" id="KW-0489">Methyltransferase</keyword>
<proteinExistence type="predicted"/>
<dbReference type="InterPro" id="IPR012967">
    <property type="entry name" value="COMT_dimerisation"/>
</dbReference>
<dbReference type="EMBL" id="CP108314">
    <property type="protein sequence ID" value="WTW74179.1"/>
    <property type="molecule type" value="Genomic_DNA"/>
</dbReference>
<evidence type="ECO:0000313" key="6">
    <source>
        <dbReference type="EMBL" id="WTW74179.1"/>
    </source>
</evidence>
<reference evidence="6" key="1">
    <citation type="submission" date="2022-10" db="EMBL/GenBank/DDBJ databases">
        <title>The complete genomes of actinobacterial strains from the NBC collection.</title>
        <authorList>
            <person name="Joergensen T.S."/>
            <person name="Alvarez Arevalo M."/>
            <person name="Sterndorff E.B."/>
            <person name="Faurdal D."/>
            <person name="Vuksanovic O."/>
            <person name="Mourched A.-S."/>
            <person name="Charusanti P."/>
            <person name="Shaw S."/>
            <person name="Blin K."/>
            <person name="Weber T."/>
        </authorList>
    </citation>
    <scope>NUCLEOTIDE SEQUENCE</scope>
    <source>
        <strain evidence="6">NBC_00008</strain>
    </source>
</reference>
<dbReference type="PANTHER" id="PTHR11746">
    <property type="entry name" value="O-METHYLTRANSFERASE"/>
    <property type="match status" value="1"/>
</dbReference>
<dbReference type="GO" id="GO:0046983">
    <property type="term" value="F:protein dimerization activity"/>
    <property type="evidence" value="ECO:0007669"/>
    <property type="project" value="InterPro"/>
</dbReference>
<dbReference type="SUPFAM" id="SSF53335">
    <property type="entry name" value="S-adenosyl-L-methionine-dependent methyltransferases"/>
    <property type="match status" value="1"/>
</dbReference>
<evidence type="ECO:0000256" key="3">
    <source>
        <dbReference type="ARBA" id="ARBA00022691"/>
    </source>
</evidence>